<dbReference type="Proteomes" id="UP000775213">
    <property type="component" value="Unassembled WGS sequence"/>
</dbReference>
<feature type="compositionally biased region" description="Low complexity" evidence="1">
    <location>
        <begin position="972"/>
        <end position="998"/>
    </location>
</feature>
<feature type="compositionally biased region" description="Low complexity" evidence="1">
    <location>
        <begin position="1206"/>
        <end position="1217"/>
    </location>
</feature>
<evidence type="ECO:0000313" key="2">
    <source>
        <dbReference type="EMBL" id="KAH0467780.1"/>
    </source>
</evidence>
<feature type="compositionally biased region" description="Basic and acidic residues" evidence="1">
    <location>
        <begin position="853"/>
        <end position="874"/>
    </location>
</feature>
<proteinExistence type="predicted"/>
<feature type="region of interest" description="Disordered" evidence="1">
    <location>
        <begin position="840"/>
        <end position="949"/>
    </location>
</feature>
<comment type="caution">
    <text evidence="2">The sequence shown here is derived from an EMBL/GenBank/DDBJ whole genome shotgun (WGS) entry which is preliminary data.</text>
</comment>
<feature type="compositionally biased region" description="Polar residues" evidence="1">
    <location>
        <begin position="1004"/>
        <end position="1021"/>
    </location>
</feature>
<dbReference type="PANTHER" id="PTHR16897">
    <property type="entry name" value="OS10G0105400 PROTEIN"/>
    <property type="match status" value="1"/>
</dbReference>
<feature type="region of interest" description="Disordered" evidence="1">
    <location>
        <begin position="515"/>
        <end position="543"/>
    </location>
</feature>
<gene>
    <name evidence="2" type="ORF">IEQ34_002813</name>
</gene>
<feature type="region of interest" description="Disordered" evidence="1">
    <location>
        <begin position="1172"/>
        <end position="1217"/>
    </location>
</feature>
<dbReference type="EMBL" id="JAGFBR010000004">
    <property type="protein sequence ID" value="KAH0467780.1"/>
    <property type="molecule type" value="Genomic_DNA"/>
</dbReference>
<feature type="compositionally biased region" description="Basic and acidic residues" evidence="1">
    <location>
        <begin position="427"/>
        <end position="446"/>
    </location>
</feature>
<dbReference type="PANTHER" id="PTHR16897:SF2">
    <property type="entry name" value="OS03G0226600 PROTEIN"/>
    <property type="match status" value="1"/>
</dbReference>
<evidence type="ECO:0000256" key="1">
    <source>
        <dbReference type="SAM" id="MobiDB-lite"/>
    </source>
</evidence>
<feature type="region of interest" description="Disordered" evidence="1">
    <location>
        <begin position="972"/>
        <end position="1046"/>
    </location>
</feature>
<reference evidence="2 3" key="1">
    <citation type="journal article" date="2021" name="Hortic Res">
        <title>Chromosome-scale assembly of the Dendrobium chrysotoxum genome enhances the understanding of orchid evolution.</title>
        <authorList>
            <person name="Zhang Y."/>
            <person name="Zhang G.Q."/>
            <person name="Zhang D."/>
            <person name="Liu X.D."/>
            <person name="Xu X.Y."/>
            <person name="Sun W.H."/>
            <person name="Yu X."/>
            <person name="Zhu X."/>
            <person name="Wang Z.W."/>
            <person name="Zhao X."/>
            <person name="Zhong W.Y."/>
            <person name="Chen H."/>
            <person name="Yin W.L."/>
            <person name="Huang T."/>
            <person name="Niu S.C."/>
            <person name="Liu Z.J."/>
        </authorList>
    </citation>
    <scope>NUCLEOTIDE SEQUENCE [LARGE SCALE GENOMIC DNA]</scope>
    <source>
        <strain evidence="2">Lindl</strain>
    </source>
</reference>
<feature type="compositionally biased region" description="Polar residues" evidence="1">
    <location>
        <begin position="904"/>
        <end position="921"/>
    </location>
</feature>
<feature type="compositionally biased region" description="Acidic residues" evidence="1">
    <location>
        <begin position="416"/>
        <end position="426"/>
    </location>
</feature>
<feature type="compositionally biased region" description="Basic and acidic residues" evidence="1">
    <location>
        <begin position="515"/>
        <end position="536"/>
    </location>
</feature>
<feature type="compositionally biased region" description="Basic and acidic residues" evidence="1">
    <location>
        <begin position="882"/>
        <end position="903"/>
    </location>
</feature>
<name>A0AAV7HKE2_DENCH</name>
<organism evidence="2 3">
    <name type="scientific">Dendrobium chrysotoxum</name>
    <name type="common">Orchid</name>
    <dbReference type="NCBI Taxonomy" id="161865"/>
    <lineage>
        <taxon>Eukaryota</taxon>
        <taxon>Viridiplantae</taxon>
        <taxon>Streptophyta</taxon>
        <taxon>Embryophyta</taxon>
        <taxon>Tracheophyta</taxon>
        <taxon>Spermatophyta</taxon>
        <taxon>Magnoliopsida</taxon>
        <taxon>Liliopsida</taxon>
        <taxon>Asparagales</taxon>
        <taxon>Orchidaceae</taxon>
        <taxon>Epidendroideae</taxon>
        <taxon>Malaxideae</taxon>
        <taxon>Dendrobiinae</taxon>
        <taxon>Dendrobium</taxon>
    </lineage>
</organism>
<accession>A0AAV7HKE2</accession>
<protein>
    <submittedName>
        <fullName evidence="2">Uncharacterized protein</fullName>
    </submittedName>
</protein>
<feature type="region of interest" description="Disordered" evidence="1">
    <location>
        <begin position="416"/>
        <end position="446"/>
    </location>
</feature>
<feature type="compositionally biased region" description="Polar residues" evidence="1">
    <location>
        <begin position="1029"/>
        <end position="1040"/>
    </location>
</feature>
<evidence type="ECO:0000313" key="3">
    <source>
        <dbReference type="Proteomes" id="UP000775213"/>
    </source>
</evidence>
<feature type="compositionally biased region" description="Basic and acidic residues" evidence="1">
    <location>
        <begin position="1172"/>
        <end position="1202"/>
    </location>
</feature>
<sequence length="1284" mass="144713">MPGLLQRGVQFGHAPATACSAFGGAAGSLPVSNAIWSRQREDVSFDLLRKFWCELPIQARRELLRIDKQTLCEQARKNLYCSRCHGLLLECYSQIVMYGKSFQQEITGGCFPEKTTAEVLADNESDHLQDPCVHPWGGLATTKDGMLTLLDCFICASSPDVIHKVFSGARQREHDRELLYPDACGGEGRGWISQGLANYGRVHGARETCALHTSRLSCDTLLDFWSALGDETRSALLHMKEEDFIERLMYRFDSKRFCRDCRRNVLREFKELKELKRLRKELRCTSWFCVADTAIQYEVSEDSVIVDWQHSFTDTSTYHHFEWAIGTAEGKSDILDFEDVGMNGKVEVKGLDLSSFSACFITLRAWKLDGRCTELSVKAHALNGQTCVHRRLVVGDGFVTITKGDSIKCFFEHAEEVEEEEDDDSIDKDGIELDGDGSRPQKHAKSPELAREFLLDAATVIFKEQVEKAFREGTARQNSHSLFVSLAIKLLEDCVRVACKEIITLEKQIKLLEEEENEKREEEERKERRRNKEREKKLRRKERLKEKEKDRGIKLIEEKPPCIDLSTSANNPLRSINDESLASTFNSGESLTDPRDDKDILEPTLTDLTDDTSVYEYLDTMNQQSDSPCRQAYIEEGIYLRESTGSFLLKQSKSSRRKLPFKRASLQDQSPKWYDKHRSAFNNVTGIQESCMKLKASSRCLSGGPRPFRERVGRMDSRNCVDVRFSEKFRSSQGRILDTSDSLPGRSNHPGEYRLMDRYHISTVKGGREVKGANTADSIGNLPRQLPHYSKHNRGCYASDNCMLPKGKLVTGTSGRDPNHMRQIWEPMDARKKYNRINLGSDLTSSNTAKIHPSKEITSDKDEKDCHSYDHEPSAQDNSPEFSRKAGEVDSLRFSENQMDHSNDSNNSDFRTPHSCQNGFSPSEKPLCFSKDVTDEEHNPSSIISTFSTNNSCHSIMTSSSSDSCSSCPSEGDSSTSFSSTLNVETSSTSDSEDVSQQLDQRDNSTCNEDACLKNQNSSPDSKFGSRGDASQQTTTTSGFPQRAIFPRDESNKVGYSHGVSSKFNVAPPSQHMLHVHNQLPMPTFPSEIMGYENQNTITWSGTPINGLMPFSQHNHYMFPTPVGYGLPPNRSSGFAMQYNTLQPIVFNLEQHRSFHGISKDCRAYPASLNEHLKSGNGYREERVTELAEPKPKSSESKEHPLSEGNDNSTTKSNESNKSFSLFHFGGPLVGVKMECTKEHTGTTLKPVESLDTISCSMEETKIEEYSLFAAKNSSRFLFSSFTL</sequence>
<keyword evidence="3" id="KW-1185">Reference proteome</keyword>